<reference evidence="2 3" key="1">
    <citation type="submission" date="2014-06" db="EMBL/GenBank/DDBJ databases">
        <title>Evolutionary Origins and Diversification of the Mycorrhizal Mutualists.</title>
        <authorList>
            <consortium name="DOE Joint Genome Institute"/>
            <consortium name="Mycorrhizal Genomics Consortium"/>
            <person name="Kohler A."/>
            <person name="Kuo A."/>
            <person name="Nagy L.G."/>
            <person name="Floudas D."/>
            <person name="Copeland A."/>
            <person name="Barry K.W."/>
            <person name="Cichocki N."/>
            <person name="Veneault-Fourrey C."/>
            <person name="LaButti K."/>
            <person name="Lindquist E.A."/>
            <person name="Lipzen A."/>
            <person name="Lundell T."/>
            <person name="Morin E."/>
            <person name="Murat C."/>
            <person name="Riley R."/>
            <person name="Ohm R."/>
            <person name="Sun H."/>
            <person name="Tunlid A."/>
            <person name="Henrissat B."/>
            <person name="Grigoriev I.V."/>
            <person name="Hibbett D.S."/>
            <person name="Martin F."/>
        </authorList>
    </citation>
    <scope>NUCLEOTIDE SEQUENCE [LARGE SCALE GENOMIC DNA]</scope>
    <source>
        <strain evidence="2 3">SS14</strain>
    </source>
</reference>
<feature type="region of interest" description="Disordered" evidence="1">
    <location>
        <begin position="178"/>
        <end position="282"/>
    </location>
</feature>
<evidence type="ECO:0000256" key="1">
    <source>
        <dbReference type="SAM" id="MobiDB-lite"/>
    </source>
</evidence>
<dbReference type="OrthoDB" id="3261326at2759"/>
<feature type="compositionally biased region" description="Polar residues" evidence="1">
    <location>
        <begin position="178"/>
        <end position="194"/>
    </location>
</feature>
<evidence type="ECO:0000313" key="2">
    <source>
        <dbReference type="EMBL" id="KIJ34809.1"/>
    </source>
</evidence>
<feature type="compositionally biased region" description="Polar residues" evidence="1">
    <location>
        <begin position="201"/>
        <end position="216"/>
    </location>
</feature>
<feature type="compositionally biased region" description="Low complexity" evidence="1">
    <location>
        <begin position="373"/>
        <end position="391"/>
    </location>
</feature>
<evidence type="ECO:0000313" key="3">
    <source>
        <dbReference type="Proteomes" id="UP000054279"/>
    </source>
</evidence>
<sequence>MPRTTAPSTNPRILAGYAPYASSNNTPVAPVKPAGGPASTAEGRRQLLVDDPYARDVQPEQVTCTRCSKTVRLQKGKQYHLAHWLDHRWRCDRIESEYVSFHVKQPFGAHYFQRPQPRARCRSLAERKAFLEADPDAKIVEPERVFCGRCNKEVKLRKGRPYGLSCWTQHKLGCHSPSNSPIASGYSSRSSTPPTEMRLPSTDSLSTRVDSNNMWQPRQPDYGFQYRKASDNASLTNPQFFRPQSHLDSISGDTSDADEHPYAVHRTPKPMPDPYGRDRLYPMSMQTNPVLSRSASPPPLSFSSASSAATSVASSPLTSPYPQSRRGGSGSSLFPHSRHLPFPELPSLSRLSLTREHDYEDPNKSALGLQFFTSSRLPSPTPPTSGSSSRLPAPPPFLERTRITLPVPDRYWRFGSNT</sequence>
<gene>
    <name evidence="2" type="ORF">M422DRAFT_51754</name>
</gene>
<dbReference type="AlphaFoldDB" id="A0A0C9UIW0"/>
<proteinExistence type="predicted"/>
<dbReference type="Proteomes" id="UP000054279">
    <property type="component" value="Unassembled WGS sequence"/>
</dbReference>
<keyword evidence="3" id="KW-1185">Reference proteome</keyword>
<organism evidence="2 3">
    <name type="scientific">Sphaerobolus stellatus (strain SS14)</name>
    <dbReference type="NCBI Taxonomy" id="990650"/>
    <lineage>
        <taxon>Eukaryota</taxon>
        <taxon>Fungi</taxon>
        <taxon>Dikarya</taxon>
        <taxon>Basidiomycota</taxon>
        <taxon>Agaricomycotina</taxon>
        <taxon>Agaricomycetes</taxon>
        <taxon>Phallomycetidae</taxon>
        <taxon>Geastrales</taxon>
        <taxon>Sphaerobolaceae</taxon>
        <taxon>Sphaerobolus</taxon>
    </lineage>
</organism>
<protein>
    <submittedName>
        <fullName evidence="2">Uncharacterized protein</fullName>
    </submittedName>
</protein>
<feature type="region of interest" description="Disordered" evidence="1">
    <location>
        <begin position="312"/>
        <end position="338"/>
    </location>
</feature>
<feature type="region of interest" description="Disordered" evidence="1">
    <location>
        <begin position="372"/>
        <end position="400"/>
    </location>
</feature>
<accession>A0A0C9UIW0</accession>
<dbReference type="EMBL" id="KN837195">
    <property type="protein sequence ID" value="KIJ34809.1"/>
    <property type="molecule type" value="Genomic_DNA"/>
</dbReference>
<dbReference type="HOGENOM" id="CLU_657501_0_0_1"/>
<name>A0A0C9UIW0_SPHS4</name>